<dbReference type="PROSITE" id="PS51257">
    <property type="entry name" value="PROKAR_LIPOPROTEIN"/>
    <property type="match status" value="1"/>
</dbReference>
<proteinExistence type="inferred from homology"/>
<feature type="domain" description="GH16" evidence="2">
    <location>
        <begin position="18"/>
        <end position="262"/>
    </location>
</feature>
<evidence type="ECO:0000256" key="1">
    <source>
        <dbReference type="ARBA" id="ARBA00006865"/>
    </source>
</evidence>
<evidence type="ECO:0000259" key="2">
    <source>
        <dbReference type="PROSITE" id="PS51762"/>
    </source>
</evidence>
<dbReference type="Proteomes" id="UP000053860">
    <property type="component" value="Unassembled WGS sequence"/>
</dbReference>
<dbReference type="PROSITE" id="PS51762">
    <property type="entry name" value="GH16_2"/>
    <property type="match status" value="1"/>
</dbReference>
<comment type="similarity">
    <text evidence="1">Belongs to the glycosyl hydrolase 16 family.</text>
</comment>
<dbReference type="GO" id="GO:0005975">
    <property type="term" value="P:carbohydrate metabolic process"/>
    <property type="evidence" value="ECO:0007669"/>
    <property type="project" value="InterPro"/>
</dbReference>
<gene>
    <name evidence="3" type="ORF">XD92_0940</name>
</gene>
<comment type="caution">
    <text evidence="3">The sequence shown here is derived from an EMBL/GenBank/DDBJ whole genome shotgun (WGS) entry which is preliminary data.</text>
</comment>
<dbReference type="InterPro" id="IPR013320">
    <property type="entry name" value="ConA-like_dom_sf"/>
</dbReference>
<evidence type="ECO:0000313" key="3">
    <source>
        <dbReference type="EMBL" id="KUK77063.1"/>
    </source>
</evidence>
<organism evidence="3 4">
    <name type="scientific">Proteiniphilum acetatigenes</name>
    <dbReference type="NCBI Taxonomy" id="294710"/>
    <lineage>
        <taxon>Bacteria</taxon>
        <taxon>Pseudomonadati</taxon>
        <taxon>Bacteroidota</taxon>
        <taxon>Bacteroidia</taxon>
        <taxon>Bacteroidales</taxon>
        <taxon>Dysgonomonadaceae</taxon>
        <taxon>Proteiniphilum</taxon>
    </lineage>
</organism>
<accession>A0A101HHM5</accession>
<dbReference type="AlphaFoldDB" id="A0A101HHM5"/>
<protein>
    <submittedName>
        <fullName evidence="3">Beta-glucanase</fullName>
    </submittedName>
</protein>
<evidence type="ECO:0000313" key="4">
    <source>
        <dbReference type="Proteomes" id="UP000053860"/>
    </source>
</evidence>
<reference evidence="4" key="1">
    <citation type="journal article" date="2015" name="MBio">
        <title>Genome-Resolved Metagenomic Analysis Reveals Roles for Candidate Phyla and Other Microbial Community Members in Biogeochemical Transformations in Oil Reservoirs.</title>
        <authorList>
            <person name="Hu P."/>
            <person name="Tom L."/>
            <person name="Singh A."/>
            <person name="Thomas B.C."/>
            <person name="Baker B.J."/>
            <person name="Piceno Y.M."/>
            <person name="Andersen G.L."/>
            <person name="Banfield J.F."/>
        </authorList>
    </citation>
    <scope>NUCLEOTIDE SEQUENCE [LARGE SCALE GENOMIC DNA]</scope>
</reference>
<name>A0A101HHM5_9BACT</name>
<dbReference type="SUPFAM" id="SSF49899">
    <property type="entry name" value="Concanavalin A-like lectins/glucanases"/>
    <property type="match status" value="1"/>
</dbReference>
<dbReference type="GO" id="GO:0004553">
    <property type="term" value="F:hydrolase activity, hydrolyzing O-glycosyl compounds"/>
    <property type="evidence" value="ECO:0007669"/>
    <property type="project" value="InterPro"/>
</dbReference>
<sequence length="265" mass="30074">MKKVTTLLLTAALFAGMLSCTGQKEESDEKFRAGWELVWEDDFEEGLNMNEWSKIPRGKLHMNRYASMHDALYLSQEGNLVLRAVPNSVPNDTLPFLTGGITREGLKAGEVARIEVKVRVNPAEGATHYLSLLPADQSKNISIDFMEHYGMDEFIYQSVTSEYTTTLGMAENPPSSSLVGVNPVQYRIYGVEKYPDSLVFFVDDLRTRKYPRILTDMPGQFPFDEKDFNLFLGIRLNSDTDPAQLPADLLIDWVRIYKPMAEEEE</sequence>
<dbReference type="InterPro" id="IPR000757">
    <property type="entry name" value="Beta-glucanase-like"/>
</dbReference>
<dbReference type="EMBL" id="LGGN01000169">
    <property type="protein sequence ID" value="KUK77063.1"/>
    <property type="molecule type" value="Genomic_DNA"/>
</dbReference>
<dbReference type="Gene3D" id="2.60.120.200">
    <property type="match status" value="1"/>
</dbReference>